<keyword evidence="3" id="KW-1185">Reference proteome</keyword>
<accession>A0ABR1BFQ6</accession>
<protein>
    <submittedName>
        <fullName evidence="2">Uncharacterized protein</fullName>
    </submittedName>
</protein>
<name>A0ABR1BFQ6_POLSC</name>
<gene>
    <name evidence="2" type="ORF">RUM44_012654</name>
</gene>
<evidence type="ECO:0000256" key="1">
    <source>
        <dbReference type="SAM" id="MobiDB-lite"/>
    </source>
</evidence>
<organism evidence="2 3">
    <name type="scientific">Polyplax serrata</name>
    <name type="common">Common mouse louse</name>
    <dbReference type="NCBI Taxonomy" id="468196"/>
    <lineage>
        <taxon>Eukaryota</taxon>
        <taxon>Metazoa</taxon>
        <taxon>Ecdysozoa</taxon>
        <taxon>Arthropoda</taxon>
        <taxon>Hexapoda</taxon>
        <taxon>Insecta</taxon>
        <taxon>Pterygota</taxon>
        <taxon>Neoptera</taxon>
        <taxon>Paraneoptera</taxon>
        <taxon>Psocodea</taxon>
        <taxon>Troctomorpha</taxon>
        <taxon>Phthiraptera</taxon>
        <taxon>Anoplura</taxon>
        <taxon>Polyplacidae</taxon>
        <taxon>Polyplax</taxon>
    </lineage>
</organism>
<dbReference type="EMBL" id="JAWJWF010000001">
    <property type="protein sequence ID" value="KAK6640956.1"/>
    <property type="molecule type" value="Genomic_DNA"/>
</dbReference>
<comment type="caution">
    <text evidence="2">The sequence shown here is derived from an EMBL/GenBank/DDBJ whole genome shotgun (WGS) entry which is preliminary data.</text>
</comment>
<evidence type="ECO:0000313" key="2">
    <source>
        <dbReference type="EMBL" id="KAK6640956.1"/>
    </source>
</evidence>
<dbReference type="Proteomes" id="UP001359485">
    <property type="component" value="Unassembled WGS sequence"/>
</dbReference>
<proteinExistence type="predicted"/>
<evidence type="ECO:0000313" key="3">
    <source>
        <dbReference type="Proteomes" id="UP001359485"/>
    </source>
</evidence>
<feature type="compositionally biased region" description="Basic and acidic residues" evidence="1">
    <location>
        <begin position="1"/>
        <end position="14"/>
    </location>
</feature>
<feature type="region of interest" description="Disordered" evidence="1">
    <location>
        <begin position="1"/>
        <end position="24"/>
    </location>
</feature>
<reference evidence="2 3" key="1">
    <citation type="submission" date="2023-09" db="EMBL/GenBank/DDBJ databases">
        <title>Genomes of two closely related lineages of the louse Polyplax serrata with different host specificities.</title>
        <authorList>
            <person name="Martinu J."/>
            <person name="Tarabai H."/>
            <person name="Stefka J."/>
            <person name="Hypsa V."/>
        </authorList>
    </citation>
    <scope>NUCLEOTIDE SEQUENCE [LARGE SCALE GENOMIC DNA]</scope>
    <source>
        <strain evidence="2">98ZLc_SE</strain>
    </source>
</reference>
<sequence>MNEIRSPENNHRCDSVQIEGPNQEDLMNSVVEDERGMRLRNPYLFELLANLEQDLLARKELLEK</sequence>